<dbReference type="Gene3D" id="3.40.980.10">
    <property type="entry name" value="MoaB/Mog-like domain"/>
    <property type="match status" value="1"/>
</dbReference>
<reference evidence="2 3" key="1">
    <citation type="submission" date="2023-01" db="EMBL/GenBank/DDBJ databases">
        <title>Novel species of the genus Vogesella isolated from rivers.</title>
        <authorList>
            <person name="Lu H."/>
        </authorList>
    </citation>
    <scope>NUCLEOTIDE SEQUENCE [LARGE SCALE GENOMIC DNA]</scope>
    <source>
        <strain evidence="2 3">DC21W</strain>
    </source>
</reference>
<dbReference type="CDD" id="cd00885">
    <property type="entry name" value="cinA"/>
    <property type="match status" value="1"/>
</dbReference>
<dbReference type="Pfam" id="PF00994">
    <property type="entry name" value="MoCF_biosynth"/>
    <property type="match status" value="1"/>
</dbReference>
<keyword evidence="3" id="KW-1185">Reference proteome</keyword>
<feature type="domain" description="MoaB/Mog" evidence="1">
    <location>
        <begin position="4"/>
        <end position="164"/>
    </location>
</feature>
<sequence length="250" mass="27398">MKTGALIIGDELLSGKRQDKHMQSLIRMLAARGMKLAWAEYLGDDPVRIEAVLRRAFASGDLVFSFGGIGATPDDHTRACAAAALGEPLTVHPEARALIEGRFGDEAYPHRIHMGTFPASASIIPNPVNQIPGFSCGHVHFVPGFPNMAWPMVEWVLDSHYRQLFSDSPDVERSCIALDAREGDLISLMQDFVARYPALRLSSLPSFGNERIAQMHIEFGFSGQPALVDIALSEWQKALQAKGYTVQPKG</sequence>
<dbReference type="PANTHER" id="PTHR13939">
    <property type="entry name" value="NICOTINAMIDE-NUCLEOTIDE AMIDOHYDROLASE PNCC"/>
    <property type="match status" value="1"/>
</dbReference>
<name>A0ABT5IZR8_9NEIS</name>
<proteinExistence type="predicted"/>
<dbReference type="Proteomes" id="UP001219956">
    <property type="component" value="Unassembled WGS sequence"/>
</dbReference>
<dbReference type="InterPro" id="IPR036425">
    <property type="entry name" value="MoaB/Mog-like_dom_sf"/>
</dbReference>
<dbReference type="SMART" id="SM00852">
    <property type="entry name" value="MoCF_biosynth"/>
    <property type="match status" value="1"/>
</dbReference>
<gene>
    <name evidence="2" type="ORF">PQU95_10865</name>
</gene>
<dbReference type="EMBL" id="JAQQLF010000012">
    <property type="protein sequence ID" value="MDC7717711.1"/>
    <property type="molecule type" value="Genomic_DNA"/>
</dbReference>
<evidence type="ECO:0000313" key="2">
    <source>
        <dbReference type="EMBL" id="MDC7717711.1"/>
    </source>
</evidence>
<protein>
    <submittedName>
        <fullName evidence="2">Molybdopterin-binding protein</fullName>
    </submittedName>
</protein>
<evidence type="ECO:0000259" key="1">
    <source>
        <dbReference type="SMART" id="SM00852"/>
    </source>
</evidence>
<organism evidence="2 3">
    <name type="scientific">Vogesella aquatica</name>
    <dbReference type="NCBI Taxonomy" id="2984206"/>
    <lineage>
        <taxon>Bacteria</taxon>
        <taxon>Pseudomonadati</taxon>
        <taxon>Pseudomonadota</taxon>
        <taxon>Betaproteobacteria</taxon>
        <taxon>Neisseriales</taxon>
        <taxon>Chromobacteriaceae</taxon>
        <taxon>Vogesella</taxon>
    </lineage>
</organism>
<dbReference type="InterPro" id="IPR050101">
    <property type="entry name" value="CinA"/>
</dbReference>
<dbReference type="InterPro" id="IPR001453">
    <property type="entry name" value="MoaB/Mog_dom"/>
</dbReference>
<evidence type="ECO:0000313" key="3">
    <source>
        <dbReference type="Proteomes" id="UP001219956"/>
    </source>
</evidence>
<dbReference type="SUPFAM" id="SSF53218">
    <property type="entry name" value="Molybdenum cofactor biosynthesis proteins"/>
    <property type="match status" value="1"/>
</dbReference>
<dbReference type="PANTHER" id="PTHR13939:SF0">
    <property type="entry name" value="NMN AMIDOHYDROLASE-LIKE PROTEIN YFAY"/>
    <property type="match status" value="1"/>
</dbReference>
<dbReference type="RefSeq" id="WP_272752016.1">
    <property type="nucleotide sequence ID" value="NZ_JAQQLF010000012.1"/>
</dbReference>
<accession>A0ABT5IZR8</accession>
<comment type="caution">
    <text evidence="2">The sequence shown here is derived from an EMBL/GenBank/DDBJ whole genome shotgun (WGS) entry which is preliminary data.</text>
</comment>